<proteinExistence type="predicted"/>
<sequence>MTNIKTPQWAVDLARGLNHDSGLFLTEPEVEEVARKFAEVDASTDPIREKVGELVEDILRAPIPSYWGIQDKARELRKLLEEK</sequence>
<evidence type="ECO:0000313" key="1">
    <source>
        <dbReference type="EMBL" id="KKN32596.1"/>
    </source>
</evidence>
<dbReference type="AlphaFoldDB" id="A0A0F9S6A1"/>
<reference evidence="1" key="1">
    <citation type="journal article" date="2015" name="Nature">
        <title>Complex archaea that bridge the gap between prokaryotes and eukaryotes.</title>
        <authorList>
            <person name="Spang A."/>
            <person name="Saw J.H."/>
            <person name="Jorgensen S.L."/>
            <person name="Zaremba-Niedzwiedzka K."/>
            <person name="Martijn J."/>
            <person name="Lind A.E."/>
            <person name="van Eijk R."/>
            <person name="Schleper C."/>
            <person name="Guy L."/>
            <person name="Ettema T.J."/>
        </authorList>
    </citation>
    <scope>NUCLEOTIDE SEQUENCE</scope>
</reference>
<organism evidence="1">
    <name type="scientific">marine sediment metagenome</name>
    <dbReference type="NCBI Taxonomy" id="412755"/>
    <lineage>
        <taxon>unclassified sequences</taxon>
        <taxon>metagenomes</taxon>
        <taxon>ecological metagenomes</taxon>
    </lineage>
</organism>
<gene>
    <name evidence="1" type="ORF">LCGC14_0812190</name>
</gene>
<dbReference type="EMBL" id="LAZR01002241">
    <property type="protein sequence ID" value="KKN32596.1"/>
    <property type="molecule type" value="Genomic_DNA"/>
</dbReference>
<comment type="caution">
    <text evidence="1">The sequence shown here is derived from an EMBL/GenBank/DDBJ whole genome shotgun (WGS) entry which is preliminary data.</text>
</comment>
<accession>A0A0F9S6A1</accession>
<name>A0A0F9S6A1_9ZZZZ</name>
<protein>
    <submittedName>
        <fullName evidence="1">Uncharacterized protein</fullName>
    </submittedName>
</protein>